<dbReference type="STRING" id="69004.A0A182QGA5"/>
<sequence length="321" mass="36189">MPKMRKYLLESGPRRIVLIALVASGLLTLAAAEDTSFYSNLITFAIHNSEQNVTTNVTADFADFEALGCNSSDPFAVIVHGWKESCRTEWLVDMISNLSSVRDGCIYCMNYNNFSRHDDYFGLVRQFLPISEVLVAKLRQLQDFGYDFDEGYMFGFSYGAHLAFDSLRRFGPGKLAALDVCEPAGPGFDGEQKYREKDPKEAAKNVQCIHTSDNYGTHERNCHQNWNLGRCGKSQDAAGPYPKGSHGLCPYMYNSAFKHDFLAMPNAQRCETKRLAPAWPKGFRMGYFMERASNVTGDLFAATSREYPYFDNTFANEVNEV</sequence>
<protein>
    <recommendedName>
        <fullName evidence="6">Lipase domain-containing protein</fullName>
    </recommendedName>
</protein>
<name>A0A182QGA5_9DIPT</name>
<dbReference type="GO" id="GO:0016042">
    <property type="term" value="P:lipid catabolic process"/>
    <property type="evidence" value="ECO:0007669"/>
    <property type="project" value="TreeGrafter"/>
</dbReference>
<comment type="subcellular location">
    <subcellularLocation>
        <location evidence="1">Secreted</location>
    </subcellularLocation>
</comment>
<accession>A0A182QGA5</accession>
<dbReference type="GO" id="GO:0016298">
    <property type="term" value="F:lipase activity"/>
    <property type="evidence" value="ECO:0007669"/>
    <property type="project" value="InterPro"/>
</dbReference>
<dbReference type="EnsemblMetazoa" id="AFAF009579-RA">
    <property type="protein sequence ID" value="AFAF009579-PA"/>
    <property type="gene ID" value="AFAF009579"/>
</dbReference>
<dbReference type="GO" id="GO:0005615">
    <property type="term" value="C:extracellular space"/>
    <property type="evidence" value="ECO:0007669"/>
    <property type="project" value="TreeGrafter"/>
</dbReference>
<dbReference type="InterPro" id="IPR029058">
    <property type="entry name" value="AB_hydrolase_fold"/>
</dbReference>
<dbReference type="Pfam" id="PF00151">
    <property type="entry name" value="Lipase"/>
    <property type="match status" value="1"/>
</dbReference>
<keyword evidence="3" id="KW-0964">Secreted</keyword>
<evidence type="ECO:0000256" key="1">
    <source>
        <dbReference type="ARBA" id="ARBA00004613"/>
    </source>
</evidence>
<dbReference type="VEuPathDB" id="VectorBase:AFAF009579"/>
<dbReference type="Gene3D" id="3.40.50.1820">
    <property type="entry name" value="alpha/beta hydrolase"/>
    <property type="match status" value="1"/>
</dbReference>
<keyword evidence="5" id="KW-0732">Signal</keyword>
<feature type="chain" id="PRO_5046454950" description="Lipase domain-containing protein" evidence="5">
    <location>
        <begin position="33"/>
        <end position="321"/>
    </location>
</feature>
<dbReference type="Proteomes" id="UP000075886">
    <property type="component" value="Unassembled WGS sequence"/>
</dbReference>
<reference evidence="8" key="1">
    <citation type="submission" date="2014-01" db="EMBL/GenBank/DDBJ databases">
        <title>The Genome Sequence of Anopheles farauti FAR1 (V2).</title>
        <authorList>
            <consortium name="The Broad Institute Genomics Platform"/>
            <person name="Neafsey D.E."/>
            <person name="Besansky N."/>
            <person name="Howell P."/>
            <person name="Walton C."/>
            <person name="Young S.K."/>
            <person name="Zeng Q."/>
            <person name="Gargeya S."/>
            <person name="Fitzgerald M."/>
            <person name="Haas B."/>
            <person name="Abouelleil A."/>
            <person name="Allen A.W."/>
            <person name="Alvarado L."/>
            <person name="Arachchi H.M."/>
            <person name="Berlin A.M."/>
            <person name="Chapman S.B."/>
            <person name="Gainer-Dewar J."/>
            <person name="Goldberg J."/>
            <person name="Griggs A."/>
            <person name="Gujja S."/>
            <person name="Hansen M."/>
            <person name="Howarth C."/>
            <person name="Imamovic A."/>
            <person name="Ireland A."/>
            <person name="Larimer J."/>
            <person name="McCowan C."/>
            <person name="Murphy C."/>
            <person name="Pearson M."/>
            <person name="Poon T.W."/>
            <person name="Priest M."/>
            <person name="Roberts A."/>
            <person name="Saif S."/>
            <person name="Shea T."/>
            <person name="Sisk P."/>
            <person name="Sykes S."/>
            <person name="Wortman J."/>
            <person name="Nusbaum C."/>
            <person name="Birren B."/>
        </authorList>
    </citation>
    <scope>NUCLEOTIDE SEQUENCE [LARGE SCALE GENOMIC DNA]</scope>
    <source>
        <strain evidence="8">FAR1</strain>
    </source>
</reference>
<evidence type="ECO:0000313" key="8">
    <source>
        <dbReference type="Proteomes" id="UP000075886"/>
    </source>
</evidence>
<dbReference type="InterPro" id="IPR000734">
    <property type="entry name" value="TAG_lipase"/>
</dbReference>
<dbReference type="AlphaFoldDB" id="A0A182QGA5"/>
<keyword evidence="8" id="KW-1185">Reference proteome</keyword>
<feature type="domain" description="Lipase" evidence="6">
    <location>
        <begin position="42"/>
        <end position="213"/>
    </location>
</feature>
<dbReference type="InterPro" id="IPR013818">
    <property type="entry name" value="Lipase"/>
</dbReference>
<comment type="similarity">
    <text evidence="2 4">Belongs to the AB hydrolase superfamily. Lipase family.</text>
</comment>
<proteinExistence type="inferred from homology"/>
<dbReference type="PANTHER" id="PTHR11610">
    <property type="entry name" value="LIPASE"/>
    <property type="match status" value="1"/>
</dbReference>
<dbReference type="GO" id="GO:0017171">
    <property type="term" value="F:serine hydrolase activity"/>
    <property type="evidence" value="ECO:0007669"/>
    <property type="project" value="TreeGrafter"/>
</dbReference>
<evidence type="ECO:0000256" key="2">
    <source>
        <dbReference type="ARBA" id="ARBA00010701"/>
    </source>
</evidence>
<feature type="signal peptide" evidence="5">
    <location>
        <begin position="1"/>
        <end position="32"/>
    </location>
</feature>
<evidence type="ECO:0000313" key="7">
    <source>
        <dbReference type="EnsemblMetazoa" id="AFAF009579-PA"/>
    </source>
</evidence>
<evidence type="ECO:0000256" key="3">
    <source>
        <dbReference type="ARBA" id="ARBA00022525"/>
    </source>
</evidence>
<reference evidence="7" key="2">
    <citation type="submission" date="2020-05" db="UniProtKB">
        <authorList>
            <consortium name="EnsemblMetazoa"/>
        </authorList>
    </citation>
    <scope>IDENTIFICATION</scope>
    <source>
        <strain evidence="7">FAR1</strain>
    </source>
</reference>
<evidence type="ECO:0000256" key="5">
    <source>
        <dbReference type="SAM" id="SignalP"/>
    </source>
</evidence>
<evidence type="ECO:0000256" key="4">
    <source>
        <dbReference type="RuleBase" id="RU004262"/>
    </source>
</evidence>
<organism evidence="7 8">
    <name type="scientific">Anopheles farauti</name>
    <dbReference type="NCBI Taxonomy" id="69004"/>
    <lineage>
        <taxon>Eukaryota</taxon>
        <taxon>Metazoa</taxon>
        <taxon>Ecdysozoa</taxon>
        <taxon>Arthropoda</taxon>
        <taxon>Hexapoda</taxon>
        <taxon>Insecta</taxon>
        <taxon>Pterygota</taxon>
        <taxon>Neoptera</taxon>
        <taxon>Endopterygota</taxon>
        <taxon>Diptera</taxon>
        <taxon>Nematocera</taxon>
        <taxon>Culicoidea</taxon>
        <taxon>Culicidae</taxon>
        <taxon>Anophelinae</taxon>
        <taxon>Anopheles</taxon>
    </lineage>
</organism>
<evidence type="ECO:0000259" key="6">
    <source>
        <dbReference type="Pfam" id="PF00151"/>
    </source>
</evidence>
<dbReference type="PANTHER" id="PTHR11610:SF104">
    <property type="entry name" value="AGAP010328-PA"/>
    <property type="match status" value="1"/>
</dbReference>
<dbReference type="EMBL" id="AXCN02002265">
    <property type="status" value="NOT_ANNOTATED_CDS"/>
    <property type="molecule type" value="Genomic_DNA"/>
</dbReference>
<dbReference type="SUPFAM" id="SSF53474">
    <property type="entry name" value="alpha/beta-Hydrolases"/>
    <property type="match status" value="1"/>
</dbReference>